<evidence type="ECO:0000313" key="3">
    <source>
        <dbReference type="RefSeq" id="XP_013412621.1"/>
    </source>
</evidence>
<reference evidence="3" key="1">
    <citation type="submission" date="2025-08" db="UniProtKB">
        <authorList>
            <consortium name="RefSeq"/>
        </authorList>
    </citation>
    <scope>IDENTIFICATION</scope>
    <source>
        <tissue evidence="3">Gonads</tissue>
    </source>
</reference>
<dbReference type="Proteomes" id="UP000085678">
    <property type="component" value="Unplaced"/>
</dbReference>
<evidence type="ECO:0000256" key="1">
    <source>
        <dbReference type="SAM" id="MobiDB-lite"/>
    </source>
</evidence>
<gene>
    <name evidence="3" type="primary">LOC106175258</name>
</gene>
<name>A0A1S3JRA4_LINAN</name>
<dbReference type="GeneID" id="106175258"/>
<proteinExistence type="predicted"/>
<sequence>MGNWFSNPRSIIPGKWEISRQSINSPLEGERHGYSAFSGRLNTPERSDSKEIFGTFRRLLHYLRATRRHEYGRICEEYSDGPMHTVVNGTGRSFYGSTASSTKHNECKGHEKRRASARRQILQ</sequence>
<dbReference type="InParanoid" id="A0A1S3JRA4"/>
<dbReference type="AlphaFoldDB" id="A0A1S3JRA4"/>
<organism evidence="2 3">
    <name type="scientific">Lingula anatina</name>
    <name type="common">Brachiopod</name>
    <name type="synonym">Lingula unguis</name>
    <dbReference type="NCBI Taxonomy" id="7574"/>
    <lineage>
        <taxon>Eukaryota</taxon>
        <taxon>Metazoa</taxon>
        <taxon>Spiralia</taxon>
        <taxon>Lophotrochozoa</taxon>
        <taxon>Brachiopoda</taxon>
        <taxon>Linguliformea</taxon>
        <taxon>Lingulata</taxon>
        <taxon>Lingulida</taxon>
        <taxon>Linguloidea</taxon>
        <taxon>Lingulidae</taxon>
        <taxon>Lingula</taxon>
    </lineage>
</organism>
<keyword evidence="2" id="KW-1185">Reference proteome</keyword>
<evidence type="ECO:0000313" key="2">
    <source>
        <dbReference type="Proteomes" id="UP000085678"/>
    </source>
</evidence>
<feature type="region of interest" description="Disordered" evidence="1">
    <location>
        <begin position="97"/>
        <end position="123"/>
    </location>
</feature>
<protein>
    <submittedName>
        <fullName evidence="3">Uncharacterized protein LOC106175258</fullName>
    </submittedName>
</protein>
<dbReference type="KEGG" id="lak:106175258"/>
<dbReference type="RefSeq" id="XP_013412621.1">
    <property type="nucleotide sequence ID" value="XM_013557167.1"/>
</dbReference>
<accession>A0A1S3JRA4</accession>